<dbReference type="PROSITE" id="PS00131">
    <property type="entry name" value="CARBOXYPEPT_SER_SER"/>
    <property type="match status" value="1"/>
</dbReference>
<evidence type="ECO:0000313" key="8">
    <source>
        <dbReference type="Proteomes" id="UP001498398"/>
    </source>
</evidence>
<evidence type="ECO:0000256" key="5">
    <source>
        <dbReference type="ARBA" id="ARBA00023180"/>
    </source>
</evidence>
<keyword evidence="2 6" id="KW-0121">Carboxypeptidase</keyword>
<comment type="caution">
    <text evidence="7">The sequence shown here is derived from an EMBL/GenBank/DDBJ whole genome shotgun (WGS) entry which is preliminary data.</text>
</comment>
<name>A0ABR1JC23_9AGAR</name>
<evidence type="ECO:0000256" key="3">
    <source>
        <dbReference type="ARBA" id="ARBA00022670"/>
    </source>
</evidence>
<dbReference type="SUPFAM" id="SSF53474">
    <property type="entry name" value="alpha/beta-Hydrolases"/>
    <property type="match status" value="1"/>
</dbReference>
<accession>A0ABR1JC23</accession>
<keyword evidence="5" id="KW-0325">Glycoprotein</keyword>
<protein>
    <recommendedName>
        <fullName evidence="6">Carboxypeptidase</fullName>
        <ecNumber evidence="6">3.4.16.-</ecNumber>
    </recommendedName>
</protein>
<comment type="similarity">
    <text evidence="1 6">Belongs to the peptidase S10 family.</text>
</comment>
<evidence type="ECO:0000256" key="1">
    <source>
        <dbReference type="ARBA" id="ARBA00009431"/>
    </source>
</evidence>
<feature type="signal peptide" evidence="6">
    <location>
        <begin position="1"/>
        <end position="25"/>
    </location>
</feature>
<evidence type="ECO:0000256" key="4">
    <source>
        <dbReference type="ARBA" id="ARBA00022801"/>
    </source>
</evidence>
<keyword evidence="4 6" id="KW-0378">Hydrolase</keyword>
<dbReference type="InterPro" id="IPR001563">
    <property type="entry name" value="Peptidase_S10"/>
</dbReference>
<organism evidence="7 8">
    <name type="scientific">Marasmiellus scandens</name>
    <dbReference type="NCBI Taxonomy" id="2682957"/>
    <lineage>
        <taxon>Eukaryota</taxon>
        <taxon>Fungi</taxon>
        <taxon>Dikarya</taxon>
        <taxon>Basidiomycota</taxon>
        <taxon>Agaricomycotina</taxon>
        <taxon>Agaricomycetes</taxon>
        <taxon>Agaricomycetidae</taxon>
        <taxon>Agaricales</taxon>
        <taxon>Marasmiineae</taxon>
        <taxon>Omphalotaceae</taxon>
        <taxon>Marasmiellus</taxon>
    </lineage>
</organism>
<dbReference type="Proteomes" id="UP001498398">
    <property type="component" value="Unassembled WGS sequence"/>
</dbReference>
<dbReference type="PRINTS" id="PR00724">
    <property type="entry name" value="CRBOXYPTASEC"/>
</dbReference>
<dbReference type="PANTHER" id="PTHR11802">
    <property type="entry name" value="SERINE PROTEASE FAMILY S10 SERINE CARBOXYPEPTIDASE"/>
    <property type="match status" value="1"/>
</dbReference>
<keyword evidence="3 6" id="KW-0645">Protease</keyword>
<sequence>MLHSSLRPFLPAALLVNALLDTAYAQFSSQLPSTFPHNYTGIPAGDYSPEWQDYFRVTGDLANVTKGSTSTSYAGNIGINRAGHPNNTLWFWAFERASEGGNGSLSANAGERENEPWMVWLNGGPGASSSLGLLTENGPLQVTGDFNIVTNNFSWNHLADVFWVDQPVGTGFSTSDADGYVPNEDQLGQDFVGFLSNVVRVFPSLATRPFYLTGESYAGTYIPYITKAILNTENPPVNLKKIAIGDGTIGDFALYEELSTVNTLEAWPQIINFDPDVLQYFRVQEHLCGYDVNLTYPQQGIIPTLRDPFTTANIYGALAATSPFQKGGSRFGYSGSLAFANQLSTSTSQNRARSLDSPRQRGETYLFARLNERMAERGLSHRTLLRQRRLETREMKEVREEAARAWKRDLSGRPNGTLDPFYGCFLFEEMVDYALNFTFPWNQGDFDVYDIPDALDPEVPMDPSVFLNDNTTRRSLHAPDVEWEMFFPFPFGNSSEGNPFGDPSVAPMAFMSELASNASAKGVGIIIYEGNNDALVAHRQAEVVIQNITFGGTQGFTQKPSTPFHDDSGNFVGIIHQERNLTYAFFPDAGHFVPRSQPEAAFVFLREFILGNNRTGFVGSSGSVVGGQDPSLSADVYPGINSIFYGSGAQATTTGTLTFPSETWASWSSFLATATQALPVIGNNNDGSNGGGDGNDDNAGYVLKSSMGLSVVLAVSLGWLMVWVR</sequence>
<keyword evidence="6" id="KW-0732">Signal</keyword>
<dbReference type="EC" id="3.4.16.-" evidence="6"/>
<feature type="chain" id="PRO_5044949896" description="Carboxypeptidase" evidence="6">
    <location>
        <begin position="26"/>
        <end position="725"/>
    </location>
</feature>
<reference evidence="7 8" key="1">
    <citation type="submission" date="2024-01" db="EMBL/GenBank/DDBJ databases">
        <title>A draft genome for the cacao thread blight pathogen Marasmiellus scandens.</title>
        <authorList>
            <person name="Baruah I.K."/>
            <person name="Leung J."/>
            <person name="Bukari Y."/>
            <person name="Amoako-Attah I."/>
            <person name="Meinhardt L.W."/>
            <person name="Bailey B.A."/>
            <person name="Cohen S.P."/>
        </authorList>
    </citation>
    <scope>NUCLEOTIDE SEQUENCE [LARGE SCALE GENOMIC DNA]</scope>
    <source>
        <strain evidence="7 8">GH-19</strain>
    </source>
</reference>
<keyword evidence="8" id="KW-1185">Reference proteome</keyword>
<dbReference type="InterPro" id="IPR029058">
    <property type="entry name" value="AB_hydrolase_fold"/>
</dbReference>
<evidence type="ECO:0000256" key="2">
    <source>
        <dbReference type="ARBA" id="ARBA00022645"/>
    </source>
</evidence>
<dbReference type="PANTHER" id="PTHR11802:SF479">
    <property type="entry name" value="CARBOXYPEPTIDASE"/>
    <property type="match status" value="1"/>
</dbReference>
<evidence type="ECO:0000256" key="6">
    <source>
        <dbReference type="RuleBase" id="RU361156"/>
    </source>
</evidence>
<evidence type="ECO:0000313" key="7">
    <source>
        <dbReference type="EMBL" id="KAK7453514.1"/>
    </source>
</evidence>
<dbReference type="InterPro" id="IPR018202">
    <property type="entry name" value="Ser_caboxypep_ser_AS"/>
</dbReference>
<dbReference type="Gene3D" id="3.40.50.1820">
    <property type="entry name" value="alpha/beta hydrolase"/>
    <property type="match status" value="1"/>
</dbReference>
<dbReference type="Pfam" id="PF00450">
    <property type="entry name" value="Peptidase_S10"/>
    <property type="match status" value="2"/>
</dbReference>
<proteinExistence type="inferred from homology"/>
<gene>
    <name evidence="7" type="ORF">VKT23_011793</name>
</gene>
<dbReference type="EMBL" id="JBANRG010000026">
    <property type="protein sequence ID" value="KAK7453514.1"/>
    <property type="molecule type" value="Genomic_DNA"/>
</dbReference>